<evidence type="ECO:0000313" key="3">
    <source>
        <dbReference type="EMBL" id="MFD0985438.1"/>
    </source>
</evidence>
<dbReference type="Pfam" id="PF00072">
    <property type="entry name" value="Response_reg"/>
    <property type="match status" value="1"/>
</dbReference>
<keyword evidence="1" id="KW-0597">Phosphoprotein</keyword>
<dbReference type="PROSITE" id="PS50110">
    <property type="entry name" value="RESPONSE_REGULATORY"/>
    <property type="match status" value="1"/>
</dbReference>
<organism evidence="3 4">
    <name type="scientific">Flavobacterium myungsuense</name>
    <dbReference type="NCBI Taxonomy" id="651823"/>
    <lineage>
        <taxon>Bacteria</taxon>
        <taxon>Pseudomonadati</taxon>
        <taxon>Bacteroidota</taxon>
        <taxon>Flavobacteriia</taxon>
        <taxon>Flavobacteriales</taxon>
        <taxon>Flavobacteriaceae</taxon>
        <taxon>Flavobacterium</taxon>
    </lineage>
</organism>
<sequence>MNISKILLVDDDLTVNYFHKRLLQSFFDKDKIETCLNGKQAIDMLTNMKETNDKEDHVIILLDLNMPIMDGWEFLAEFHYLKEELKFSSTIYIVTSSLNPEDKNNCISNSDVKKYLSKPLSKKDIELIIP</sequence>
<name>A0ABW3J5F0_9FLAO</name>
<feature type="domain" description="Response regulatory" evidence="2">
    <location>
        <begin position="5"/>
        <end position="130"/>
    </location>
</feature>
<dbReference type="EMBL" id="JBHTIZ010000046">
    <property type="protein sequence ID" value="MFD0985438.1"/>
    <property type="molecule type" value="Genomic_DNA"/>
</dbReference>
<dbReference type="InterPro" id="IPR001789">
    <property type="entry name" value="Sig_transdc_resp-reg_receiver"/>
</dbReference>
<reference evidence="4" key="1">
    <citation type="journal article" date="2019" name="Int. J. Syst. Evol. Microbiol.">
        <title>The Global Catalogue of Microorganisms (GCM) 10K type strain sequencing project: providing services to taxonomists for standard genome sequencing and annotation.</title>
        <authorList>
            <consortium name="The Broad Institute Genomics Platform"/>
            <consortium name="The Broad Institute Genome Sequencing Center for Infectious Disease"/>
            <person name="Wu L."/>
            <person name="Ma J."/>
        </authorList>
    </citation>
    <scope>NUCLEOTIDE SEQUENCE [LARGE SCALE GENOMIC DNA]</scope>
    <source>
        <strain evidence="4">CECT 7649</strain>
    </source>
</reference>
<dbReference type="RefSeq" id="WP_379759216.1">
    <property type="nucleotide sequence ID" value="NZ_JBHSYB010000067.1"/>
</dbReference>
<evidence type="ECO:0000256" key="1">
    <source>
        <dbReference type="PROSITE-ProRule" id="PRU00169"/>
    </source>
</evidence>
<dbReference type="Gene3D" id="3.40.50.2300">
    <property type="match status" value="1"/>
</dbReference>
<dbReference type="InterPro" id="IPR011006">
    <property type="entry name" value="CheY-like_superfamily"/>
</dbReference>
<keyword evidence="4" id="KW-1185">Reference proteome</keyword>
<evidence type="ECO:0000259" key="2">
    <source>
        <dbReference type="PROSITE" id="PS50110"/>
    </source>
</evidence>
<dbReference type="InterPro" id="IPR052893">
    <property type="entry name" value="TCS_response_regulator"/>
</dbReference>
<dbReference type="PANTHER" id="PTHR44520">
    <property type="entry name" value="RESPONSE REGULATOR RCP1-RELATED"/>
    <property type="match status" value="1"/>
</dbReference>
<dbReference type="PANTHER" id="PTHR44520:SF2">
    <property type="entry name" value="RESPONSE REGULATOR RCP1"/>
    <property type="match status" value="1"/>
</dbReference>
<proteinExistence type="predicted"/>
<dbReference type="SMART" id="SM00448">
    <property type="entry name" value="REC"/>
    <property type="match status" value="1"/>
</dbReference>
<dbReference type="Proteomes" id="UP001597051">
    <property type="component" value="Unassembled WGS sequence"/>
</dbReference>
<accession>A0ABW3J5F0</accession>
<evidence type="ECO:0000313" key="4">
    <source>
        <dbReference type="Proteomes" id="UP001597051"/>
    </source>
</evidence>
<dbReference type="SUPFAM" id="SSF52172">
    <property type="entry name" value="CheY-like"/>
    <property type="match status" value="1"/>
</dbReference>
<feature type="modified residue" description="4-aspartylphosphate" evidence="1">
    <location>
        <position position="63"/>
    </location>
</feature>
<comment type="caution">
    <text evidence="3">The sequence shown here is derived from an EMBL/GenBank/DDBJ whole genome shotgun (WGS) entry which is preliminary data.</text>
</comment>
<protein>
    <submittedName>
        <fullName evidence="3">Response regulator</fullName>
    </submittedName>
</protein>
<gene>
    <name evidence="3" type="ORF">ACFQ0S_13225</name>
</gene>